<evidence type="ECO:0000313" key="3">
    <source>
        <dbReference type="Proteomes" id="UP000887567"/>
    </source>
</evidence>
<organism evidence="2 3">
    <name type="scientific">Exaiptasia diaphana</name>
    <name type="common">Tropical sea anemone</name>
    <name type="synonym">Aiptasia pulchella</name>
    <dbReference type="NCBI Taxonomy" id="2652724"/>
    <lineage>
        <taxon>Eukaryota</taxon>
        <taxon>Metazoa</taxon>
        <taxon>Cnidaria</taxon>
        <taxon>Anthozoa</taxon>
        <taxon>Hexacorallia</taxon>
        <taxon>Actiniaria</taxon>
        <taxon>Aiptasiidae</taxon>
        <taxon>Exaiptasia</taxon>
    </lineage>
</organism>
<dbReference type="RefSeq" id="XP_020915475.1">
    <property type="nucleotide sequence ID" value="XM_021059816.2"/>
</dbReference>
<reference evidence="2" key="1">
    <citation type="submission" date="2022-11" db="UniProtKB">
        <authorList>
            <consortium name="EnsemblMetazoa"/>
        </authorList>
    </citation>
    <scope>IDENTIFICATION</scope>
</reference>
<dbReference type="RefSeq" id="XP_028519148.1">
    <property type="nucleotide sequence ID" value="XM_028663347.1"/>
</dbReference>
<dbReference type="KEGG" id="epa:110252954"/>
<dbReference type="GeneID" id="110252954"/>
<sequence>MDNKSFRFHYCRVFVMILLVIPPLRANFSPAESCLAVSKTIFNNPDPHKLIKDPKFILDLFDCVLLVNKALKDSEWKGAFSIPENVADFLIKHGKSNLVLMMVNVMYKSIELNVMASDIERDYELDDHDFNVLYENLNTMMNYWSKVILTFEKLITQEMETGESQSNALQIFNWEKVNDSAKKKFKNILKELSNLSDDTIKELLITINEKIKKIQSYMTWGLAYRSGAAALCVGSIFILNPAGCGMFCAGSGGAIVVNYHTYQKLAKINKKCETLFKKAEKLHLEIIRYQEKVEYGV</sequence>
<name>A0A913Y7P6_EXADI</name>
<evidence type="ECO:0000256" key="1">
    <source>
        <dbReference type="SAM" id="SignalP"/>
    </source>
</evidence>
<feature type="chain" id="PRO_5038275553" evidence="1">
    <location>
        <begin position="27"/>
        <end position="297"/>
    </location>
</feature>
<keyword evidence="1" id="KW-0732">Signal</keyword>
<feature type="signal peptide" evidence="1">
    <location>
        <begin position="1"/>
        <end position="26"/>
    </location>
</feature>
<dbReference type="AlphaFoldDB" id="A0A913Y7P6"/>
<accession>A0A913Y7P6</accession>
<protein>
    <submittedName>
        <fullName evidence="2">Uncharacterized protein</fullName>
    </submittedName>
</protein>
<dbReference type="Proteomes" id="UP000887567">
    <property type="component" value="Unplaced"/>
</dbReference>
<dbReference type="OrthoDB" id="5972516at2759"/>
<dbReference type="EnsemblMetazoa" id="XM_021059816.2">
    <property type="protein sequence ID" value="XP_020915475.1"/>
    <property type="gene ID" value="LOC110252954"/>
</dbReference>
<proteinExistence type="predicted"/>
<dbReference type="EnsemblMetazoa" id="XM_028663347.1">
    <property type="protein sequence ID" value="XP_028519148.1"/>
    <property type="gene ID" value="LOC110252954"/>
</dbReference>
<keyword evidence="3" id="KW-1185">Reference proteome</keyword>
<evidence type="ECO:0000313" key="2">
    <source>
        <dbReference type="EnsemblMetazoa" id="XP_020915475.1"/>
    </source>
</evidence>